<dbReference type="RefSeq" id="WP_233478624.1">
    <property type="nucleotide sequence ID" value="NZ_CP013970.1"/>
</dbReference>
<name>A0A345CQ10_9GAMM</name>
<reference evidence="1 2" key="1">
    <citation type="submission" date="2016-01" db="EMBL/GenBank/DDBJ databases">
        <authorList>
            <person name="Oliw E.H."/>
        </authorList>
    </citation>
    <scope>NUCLEOTIDE SEQUENCE [LARGE SCALE GENOMIC DNA]</scope>
    <source>
        <strain evidence="1 2">MDcuke</strain>
    </source>
</reference>
<dbReference type="Proteomes" id="UP000264980">
    <property type="component" value="Chromosome"/>
</dbReference>
<dbReference type="AlphaFoldDB" id="A0A345CQ10"/>
<dbReference type="EMBL" id="CP013970">
    <property type="protein sequence ID" value="AXF75527.1"/>
    <property type="molecule type" value="Genomic_DNA"/>
</dbReference>
<gene>
    <name evidence="1" type="ORF">AV903_04450</name>
</gene>
<evidence type="ECO:0000313" key="1">
    <source>
        <dbReference type="EMBL" id="AXF75527.1"/>
    </source>
</evidence>
<sequence length="155" mass="17076">MKKFELVAEISKEFFGRKLFRIRAMTSFGNVQTGDLGGWVESESNVEQSGNAWVSGDAKVYGNAQVSGDAWVYGNAHWISIGPIGSENGFLTAFRQRDNSIMVRRGCFSGTIDEFESAVNDTHSDNQHGDIYRALILVIKLRLAEVEGEQGGDHA</sequence>
<proteinExistence type="predicted"/>
<organism evidence="1 2">
    <name type="scientific">Erwinia tracheiphila</name>
    <dbReference type="NCBI Taxonomy" id="65700"/>
    <lineage>
        <taxon>Bacteria</taxon>
        <taxon>Pseudomonadati</taxon>
        <taxon>Pseudomonadota</taxon>
        <taxon>Gammaproteobacteria</taxon>
        <taxon>Enterobacterales</taxon>
        <taxon>Erwiniaceae</taxon>
        <taxon>Erwinia</taxon>
    </lineage>
</organism>
<accession>A0A345CQ10</accession>
<protein>
    <submittedName>
        <fullName evidence="1">Uncharacterized protein</fullName>
    </submittedName>
</protein>
<evidence type="ECO:0000313" key="2">
    <source>
        <dbReference type="Proteomes" id="UP000264980"/>
    </source>
</evidence>